<proteinExistence type="predicted"/>
<gene>
    <name evidence="2" type="ORF">D2E25_0699</name>
</gene>
<sequence>MNKFKPALASVAVLAMIASLGACGESNSGGSSSADGKITIKVQTFNNPGFGKPTAERAGADLWNKYMKEHPNVKIEETVAASSDDARAAFNTAISTGSNAYDVYLAEVDWMPSLMAMPDQFVDLSSYTKDNDWVDWKKESATVNGKLIGAGTDIGPEAICYRADLLEKAGFPSDRESVAKWLGGENATWDSYFAAGKEYTEKTGLPWYDSMASNWQSMINQVEESYVTKDGKIIATSNDKIKEMYDELTSTKDLSAHLTQWSDDWNAAFKADDGFATIQCPTWLLTNIKGNTGEDFKGWDIADVFPGGGGNWGGSYLVVPESSPVKDEAAKLVAWLTAKDQQVALFTSANNYPSSVSAQESSDVSSKTDPYLNDAPVGQIFANRAKAYDIVPYKGSQYFDIQTKMVDALNRVDATQEQTPDASYKQWVNDVKALS</sequence>
<dbReference type="PROSITE" id="PS51257">
    <property type="entry name" value="PROKAR_LIPOPROTEIN"/>
    <property type="match status" value="1"/>
</dbReference>
<comment type="caution">
    <text evidence="2">The sequence shown here is derived from an EMBL/GenBank/DDBJ whole genome shotgun (WGS) entry which is preliminary data.</text>
</comment>
<protein>
    <submittedName>
        <fullName evidence="2">ABC transporter, solute-binding protein</fullName>
    </submittedName>
</protein>
<evidence type="ECO:0000313" key="2">
    <source>
        <dbReference type="EMBL" id="RSX54391.1"/>
    </source>
</evidence>
<feature type="chain" id="PRO_5039202297" evidence="1">
    <location>
        <begin position="25"/>
        <end position="435"/>
    </location>
</feature>
<dbReference type="AlphaFoldDB" id="A0A430FNJ4"/>
<dbReference type="SUPFAM" id="SSF53850">
    <property type="entry name" value="Periplasmic binding protein-like II"/>
    <property type="match status" value="1"/>
</dbReference>
<organism evidence="2 3">
    <name type="scientific">Bifidobacterium goeldii</name>
    <dbReference type="NCBI Taxonomy" id="2306975"/>
    <lineage>
        <taxon>Bacteria</taxon>
        <taxon>Bacillati</taxon>
        <taxon>Actinomycetota</taxon>
        <taxon>Actinomycetes</taxon>
        <taxon>Bifidobacteriales</taxon>
        <taxon>Bifidobacteriaceae</taxon>
        <taxon>Bifidobacterium</taxon>
    </lineage>
</organism>
<dbReference type="EMBL" id="QXGL01000001">
    <property type="protein sequence ID" value="RSX54391.1"/>
    <property type="molecule type" value="Genomic_DNA"/>
</dbReference>
<evidence type="ECO:0000256" key="1">
    <source>
        <dbReference type="SAM" id="SignalP"/>
    </source>
</evidence>
<dbReference type="PANTHER" id="PTHR43649">
    <property type="entry name" value="ARABINOSE-BINDING PROTEIN-RELATED"/>
    <property type="match status" value="1"/>
</dbReference>
<keyword evidence="1" id="KW-0732">Signal</keyword>
<dbReference type="InterPro" id="IPR006059">
    <property type="entry name" value="SBP"/>
</dbReference>
<dbReference type="InterPro" id="IPR050490">
    <property type="entry name" value="Bact_solute-bd_prot1"/>
</dbReference>
<dbReference type="Proteomes" id="UP000287533">
    <property type="component" value="Unassembled WGS sequence"/>
</dbReference>
<dbReference type="Pfam" id="PF13416">
    <property type="entry name" value="SBP_bac_8"/>
    <property type="match status" value="1"/>
</dbReference>
<keyword evidence="3" id="KW-1185">Reference proteome</keyword>
<name>A0A430FNJ4_9BIFI</name>
<evidence type="ECO:0000313" key="3">
    <source>
        <dbReference type="Proteomes" id="UP000287533"/>
    </source>
</evidence>
<feature type="signal peptide" evidence="1">
    <location>
        <begin position="1"/>
        <end position="24"/>
    </location>
</feature>
<accession>A0A430FNJ4</accession>
<reference evidence="2 3" key="1">
    <citation type="submission" date="2018-09" db="EMBL/GenBank/DDBJ databases">
        <title>Characterization of the phylogenetic diversity of five novel species belonging to the genus Bifidobacterium.</title>
        <authorList>
            <person name="Lugli G.A."/>
            <person name="Duranti S."/>
            <person name="Milani C."/>
        </authorList>
    </citation>
    <scope>NUCLEOTIDE SEQUENCE [LARGE SCALE GENOMIC DNA]</scope>
    <source>
        <strain evidence="2 3">2034B</strain>
    </source>
</reference>
<dbReference type="PANTHER" id="PTHR43649:SF32">
    <property type="entry name" value="SUGAR BINDING SECRETED PROTEIN"/>
    <property type="match status" value="1"/>
</dbReference>
<dbReference type="Gene3D" id="3.40.190.10">
    <property type="entry name" value="Periplasmic binding protein-like II"/>
    <property type="match status" value="1"/>
</dbReference>
<dbReference type="RefSeq" id="WP_206430719.1">
    <property type="nucleotide sequence ID" value="NZ_QXGL01000001.1"/>
</dbReference>